<keyword evidence="1 4" id="KW-0808">Transferase</keyword>
<name>A0A7G9Z9E6_9EURY</name>
<proteinExistence type="predicted"/>
<protein>
    <submittedName>
        <fullName evidence="4">Acetyltransferase YpeA</fullName>
        <ecNumber evidence="4">2.3.1.-</ecNumber>
    </submittedName>
</protein>
<dbReference type="PANTHER" id="PTHR43420:SF12">
    <property type="entry name" value="N-ACETYLTRANSFERASE DOMAIN-CONTAINING PROTEIN"/>
    <property type="match status" value="1"/>
</dbReference>
<keyword evidence="2 4" id="KW-0012">Acyltransferase</keyword>
<evidence type="ECO:0000313" key="4">
    <source>
        <dbReference type="EMBL" id="QNO56880.1"/>
    </source>
</evidence>
<dbReference type="PANTHER" id="PTHR43420">
    <property type="entry name" value="ACETYLTRANSFERASE"/>
    <property type="match status" value="1"/>
</dbReference>
<dbReference type="EMBL" id="MT631671">
    <property type="protein sequence ID" value="QNO56880.1"/>
    <property type="molecule type" value="Genomic_DNA"/>
</dbReference>
<sequence length="173" mass="20223">MNRRDIKKEQIFSYVLYPFFRLIKMEIVYEVQIRKATEADLRDIVRLWKGNIRTINTSSDIADLYHSFERYSFVVTMADKVIGFVSGAIRRGHGHISGLAVYKGYRMKGIGKRLLKMVDHEFLASGFDKVTLEVRKSNRGAIRFYKKQGYKRAYPIKGYYADGEDAIVYEKKI</sequence>
<gene>
    <name evidence="4" type="primary">ypeA</name>
    <name evidence="4" type="ORF">KGHFPOIM_00022</name>
</gene>
<dbReference type="PROSITE" id="PS51186">
    <property type="entry name" value="GNAT"/>
    <property type="match status" value="1"/>
</dbReference>
<accession>A0A7G9Z9E6</accession>
<dbReference type="Pfam" id="PF00583">
    <property type="entry name" value="Acetyltransf_1"/>
    <property type="match status" value="1"/>
</dbReference>
<dbReference type="InterPro" id="IPR050680">
    <property type="entry name" value="YpeA/RimI_acetyltransf"/>
</dbReference>
<dbReference type="GO" id="GO:0016747">
    <property type="term" value="F:acyltransferase activity, transferring groups other than amino-acyl groups"/>
    <property type="evidence" value="ECO:0007669"/>
    <property type="project" value="InterPro"/>
</dbReference>
<dbReference type="InterPro" id="IPR000182">
    <property type="entry name" value="GNAT_dom"/>
</dbReference>
<feature type="domain" description="N-acetyltransferase" evidence="3">
    <location>
        <begin position="31"/>
        <end position="173"/>
    </location>
</feature>
<dbReference type="Gene3D" id="3.40.630.30">
    <property type="match status" value="1"/>
</dbReference>
<evidence type="ECO:0000259" key="3">
    <source>
        <dbReference type="PROSITE" id="PS51186"/>
    </source>
</evidence>
<dbReference type="AlphaFoldDB" id="A0A7G9Z9E6"/>
<dbReference type="EC" id="2.3.1.-" evidence="4"/>
<evidence type="ECO:0000256" key="1">
    <source>
        <dbReference type="ARBA" id="ARBA00022679"/>
    </source>
</evidence>
<dbReference type="InterPro" id="IPR016181">
    <property type="entry name" value="Acyl_CoA_acyltransferase"/>
</dbReference>
<reference evidence="4" key="1">
    <citation type="submission" date="2020-06" db="EMBL/GenBank/DDBJ databases">
        <title>Unique genomic features of the anaerobic methanotrophic archaea.</title>
        <authorList>
            <person name="Chadwick G.L."/>
            <person name="Skennerton C.T."/>
            <person name="Laso-Perez R."/>
            <person name="Leu A.O."/>
            <person name="Speth D.R."/>
            <person name="Yu H."/>
            <person name="Morgan-Lang C."/>
            <person name="Hatzenpichler R."/>
            <person name="Goudeau D."/>
            <person name="Malmstrom R."/>
            <person name="Brazelton W.J."/>
            <person name="Woyke T."/>
            <person name="Hallam S.J."/>
            <person name="Tyson G.W."/>
            <person name="Wegener G."/>
            <person name="Boetius A."/>
            <person name="Orphan V."/>
        </authorList>
    </citation>
    <scope>NUCLEOTIDE SEQUENCE</scope>
</reference>
<organism evidence="4">
    <name type="scientific">Candidatus Methanophaga sp. ANME-1 ERB7</name>
    <dbReference type="NCBI Taxonomy" id="2759913"/>
    <lineage>
        <taxon>Archaea</taxon>
        <taxon>Methanobacteriati</taxon>
        <taxon>Methanobacteriota</taxon>
        <taxon>Stenosarchaea group</taxon>
        <taxon>Methanomicrobia</taxon>
        <taxon>Candidatus Methanophagales</taxon>
        <taxon>Candidatus Methanophagaceae</taxon>
        <taxon>Candidatus Methanophaga</taxon>
    </lineage>
</organism>
<evidence type="ECO:0000256" key="2">
    <source>
        <dbReference type="ARBA" id="ARBA00023315"/>
    </source>
</evidence>
<dbReference type="CDD" id="cd04301">
    <property type="entry name" value="NAT_SF"/>
    <property type="match status" value="1"/>
</dbReference>
<dbReference type="SUPFAM" id="SSF55729">
    <property type="entry name" value="Acyl-CoA N-acyltransferases (Nat)"/>
    <property type="match status" value="1"/>
</dbReference>